<evidence type="ECO:0000313" key="1">
    <source>
        <dbReference type="EMBL" id="BCB88124.1"/>
    </source>
</evidence>
<evidence type="ECO:0000313" key="2">
    <source>
        <dbReference type="Proteomes" id="UP000503011"/>
    </source>
</evidence>
<dbReference type="KEGG" id="psuu:Psuf_054370"/>
<dbReference type="AlphaFoldDB" id="A0A6F8YPX4"/>
<keyword evidence="2" id="KW-1185">Reference proteome</keyword>
<dbReference type="Proteomes" id="UP000503011">
    <property type="component" value="Chromosome"/>
</dbReference>
<proteinExistence type="predicted"/>
<dbReference type="EMBL" id="AP022871">
    <property type="protein sequence ID" value="BCB88124.1"/>
    <property type="molecule type" value="Genomic_DNA"/>
</dbReference>
<name>A0A6F8YPX4_9ACTN</name>
<accession>A0A6F8YPX4</accession>
<reference evidence="1 2" key="1">
    <citation type="submission" date="2020-03" db="EMBL/GenBank/DDBJ databases">
        <title>Whole genome shotgun sequence of Phytohabitans suffuscus NBRC 105367.</title>
        <authorList>
            <person name="Komaki H."/>
            <person name="Tamura T."/>
        </authorList>
    </citation>
    <scope>NUCLEOTIDE SEQUENCE [LARGE SCALE GENOMIC DNA]</scope>
    <source>
        <strain evidence="1 2">NBRC 105367</strain>
    </source>
</reference>
<gene>
    <name evidence="1" type="ORF">Psuf_054370</name>
</gene>
<organism evidence="1 2">
    <name type="scientific">Phytohabitans suffuscus</name>
    <dbReference type="NCBI Taxonomy" id="624315"/>
    <lineage>
        <taxon>Bacteria</taxon>
        <taxon>Bacillati</taxon>
        <taxon>Actinomycetota</taxon>
        <taxon>Actinomycetes</taxon>
        <taxon>Micromonosporales</taxon>
        <taxon>Micromonosporaceae</taxon>
    </lineage>
</organism>
<sequence>MFGHHDGMPSQHSAYVPNALLGRLVGLRLYSVEFVMDYVQLRFNGPTKDMPVLNCDVLPVVETPAGLIASGQLGYADALRAFIPGHVVATLEETGRGLRIEFDEGTICLHPKANEVPGPEIALLSGFTDGRWMCWRPGEECFEDLA</sequence>
<protein>
    <submittedName>
        <fullName evidence="1">Uncharacterized protein</fullName>
    </submittedName>
</protein>
<reference evidence="1 2" key="2">
    <citation type="submission" date="2020-03" db="EMBL/GenBank/DDBJ databases">
        <authorList>
            <person name="Ichikawa N."/>
            <person name="Kimura A."/>
            <person name="Kitahashi Y."/>
            <person name="Uohara A."/>
        </authorList>
    </citation>
    <scope>NUCLEOTIDE SEQUENCE [LARGE SCALE GENOMIC DNA]</scope>
    <source>
        <strain evidence="1 2">NBRC 105367</strain>
    </source>
</reference>